<feature type="chain" id="PRO_5006168012" description="Secreted protein" evidence="1">
    <location>
        <begin position="22"/>
        <end position="142"/>
    </location>
</feature>
<keyword evidence="1" id="KW-0732">Signal</keyword>
<dbReference type="EMBL" id="LJQO01000528">
    <property type="protein sequence ID" value="KPX58371.1"/>
    <property type="molecule type" value="Genomic_DNA"/>
</dbReference>
<evidence type="ECO:0000256" key="1">
    <source>
        <dbReference type="SAM" id="SignalP"/>
    </source>
</evidence>
<comment type="caution">
    <text evidence="2">The sequence shown here is derived from an EMBL/GenBank/DDBJ whole genome shotgun (WGS) entry which is preliminary data.</text>
</comment>
<gene>
    <name evidence="2" type="ORF">ALO53_200074</name>
</gene>
<dbReference type="AlphaFoldDB" id="A0A0P9SCT2"/>
<name>A0A0P9SCT2_PSEA0</name>
<feature type="signal peptide" evidence="1">
    <location>
        <begin position="1"/>
        <end position="21"/>
    </location>
</feature>
<sequence>MKGSVTLSLLVAALFSSTSQAADVKSCSDLSGRWETTAGGRHVMLDISPSAEACGTGCVTLELKYNLDEARVNVNKAYCHEGVEGVKGQGPMVISFEGAYGGHSVGTYNRQLNVLWAGVIPKNSKGSWETKMDNYWFKRVVN</sequence>
<evidence type="ECO:0000313" key="2">
    <source>
        <dbReference type="EMBL" id="KPX58371.1"/>
    </source>
</evidence>
<dbReference type="PATRIC" id="fig|251724.3.peg.4734"/>
<protein>
    <recommendedName>
        <fullName evidence="4">Secreted protein</fullName>
    </recommendedName>
</protein>
<evidence type="ECO:0008006" key="4">
    <source>
        <dbReference type="Google" id="ProtNLM"/>
    </source>
</evidence>
<accession>A0A0P9SCT2</accession>
<reference evidence="2 3" key="1">
    <citation type="submission" date="2015-09" db="EMBL/GenBank/DDBJ databases">
        <title>Genome announcement of multiple Pseudomonas syringae strains.</title>
        <authorList>
            <person name="Thakur S."/>
            <person name="Wang P.W."/>
            <person name="Gong Y."/>
            <person name="Weir B.S."/>
            <person name="Guttman D.S."/>
        </authorList>
    </citation>
    <scope>NUCLEOTIDE SEQUENCE [LARGE SCALE GENOMIC DNA]</scope>
    <source>
        <strain evidence="2 3">ICMP7840</strain>
    </source>
</reference>
<dbReference type="RefSeq" id="WP_057413160.1">
    <property type="nucleotide sequence ID" value="NZ_LJQO01000528.1"/>
</dbReference>
<organism evidence="2 3">
    <name type="scientific">Pseudomonas amygdali pv. photiniae</name>
    <dbReference type="NCBI Taxonomy" id="251724"/>
    <lineage>
        <taxon>Bacteria</taxon>
        <taxon>Pseudomonadati</taxon>
        <taxon>Pseudomonadota</taxon>
        <taxon>Gammaproteobacteria</taxon>
        <taxon>Pseudomonadales</taxon>
        <taxon>Pseudomonadaceae</taxon>
        <taxon>Pseudomonas</taxon>
        <taxon>Pseudomonas amygdali</taxon>
    </lineage>
</organism>
<dbReference type="Proteomes" id="UP000050469">
    <property type="component" value="Unassembled WGS sequence"/>
</dbReference>
<proteinExistence type="predicted"/>
<evidence type="ECO:0000313" key="3">
    <source>
        <dbReference type="Proteomes" id="UP000050469"/>
    </source>
</evidence>